<organism evidence="2 3">
    <name type="scientific">Arabis nemorensis</name>
    <dbReference type="NCBI Taxonomy" id="586526"/>
    <lineage>
        <taxon>Eukaryota</taxon>
        <taxon>Viridiplantae</taxon>
        <taxon>Streptophyta</taxon>
        <taxon>Embryophyta</taxon>
        <taxon>Tracheophyta</taxon>
        <taxon>Spermatophyta</taxon>
        <taxon>Magnoliopsida</taxon>
        <taxon>eudicotyledons</taxon>
        <taxon>Gunneridae</taxon>
        <taxon>Pentapetalae</taxon>
        <taxon>rosids</taxon>
        <taxon>malvids</taxon>
        <taxon>Brassicales</taxon>
        <taxon>Brassicaceae</taxon>
        <taxon>Arabideae</taxon>
        <taxon>Arabis</taxon>
    </lineage>
</organism>
<dbReference type="AlphaFoldDB" id="A0A565C5R6"/>
<evidence type="ECO:0000313" key="2">
    <source>
        <dbReference type="EMBL" id="VVB08970.1"/>
    </source>
</evidence>
<gene>
    <name evidence="2" type="ORF">ANE_LOCUS19414</name>
</gene>
<name>A0A565C5R6_9BRAS</name>
<dbReference type="Proteomes" id="UP000489600">
    <property type="component" value="Unassembled WGS sequence"/>
</dbReference>
<evidence type="ECO:0000256" key="1">
    <source>
        <dbReference type="SAM" id="MobiDB-lite"/>
    </source>
</evidence>
<protein>
    <submittedName>
        <fullName evidence="2">Uncharacterized protein</fullName>
    </submittedName>
</protein>
<keyword evidence="3" id="KW-1185">Reference proteome</keyword>
<dbReference type="EMBL" id="CABITT030000006">
    <property type="protein sequence ID" value="VVB08970.1"/>
    <property type="molecule type" value="Genomic_DNA"/>
</dbReference>
<comment type="caution">
    <text evidence="2">The sequence shown here is derived from an EMBL/GenBank/DDBJ whole genome shotgun (WGS) entry which is preliminary data.</text>
</comment>
<evidence type="ECO:0000313" key="3">
    <source>
        <dbReference type="Proteomes" id="UP000489600"/>
    </source>
</evidence>
<sequence length="69" mass="7289">MAQKTENASKEDLDNGGRDISLLNQSNGFEDVSHTKGNHGNDAAPKEDVDDDDSTLVSNDGAINVSSLN</sequence>
<feature type="region of interest" description="Disordered" evidence="1">
    <location>
        <begin position="1"/>
        <end position="69"/>
    </location>
</feature>
<proteinExistence type="predicted"/>
<accession>A0A565C5R6</accession>
<reference evidence="2" key="1">
    <citation type="submission" date="2019-07" db="EMBL/GenBank/DDBJ databases">
        <authorList>
            <person name="Dittberner H."/>
        </authorList>
    </citation>
    <scope>NUCLEOTIDE SEQUENCE [LARGE SCALE GENOMIC DNA]</scope>
</reference>
<feature type="compositionally biased region" description="Basic and acidic residues" evidence="1">
    <location>
        <begin position="7"/>
        <end position="17"/>
    </location>
</feature>